<evidence type="ECO:0000313" key="1">
    <source>
        <dbReference type="EMBL" id="OGD69150.1"/>
    </source>
</evidence>
<protein>
    <submittedName>
        <fullName evidence="1">Uncharacterized protein</fullName>
    </submittedName>
</protein>
<sequence length="250" mass="29045">MKLIKAIPLYRNKFREPAFFFSPCDFSVGSIILTPLTKTGRPALIIAIDDLDKNKSFVRRNKIKVTKINSDFEAKFFGPETIKFIKLVSEKKKLPVNNILQIIISTKILKELSGLKQKSDLKNINEFVSEVDNDYIKRKILSTNKPEAENNRKNTDIETIGSILNSARKKKSSIHSEKHYLVDEIRNYFGEKNKSGVGSFSFYLGFFKKIPEKKIYQLWSEAKQTKKPVKDQQKIFWWKIGQYLKENKKG</sequence>
<accession>A0A1F5EP95</accession>
<organism evidence="1 2">
    <name type="scientific">Candidatus Campbellbacteria bacterium RIFCSPHIGHO2_12_FULL_35_10</name>
    <dbReference type="NCBI Taxonomy" id="1797578"/>
    <lineage>
        <taxon>Bacteria</taxon>
        <taxon>Candidatus Campbelliibacteriota</taxon>
    </lineage>
</organism>
<dbReference type="AlphaFoldDB" id="A0A1F5EP95"/>
<dbReference type="EMBL" id="MFAA01000014">
    <property type="protein sequence ID" value="OGD69150.1"/>
    <property type="molecule type" value="Genomic_DNA"/>
</dbReference>
<proteinExistence type="predicted"/>
<dbReference type="Proteomes" id="UP000185891">
    <property type="component" value="Unassembled WGS sequence"/>
</dbReference>
<name>A0A1F5EP95_9BACT</name>
<evidence type="ECO:0000313" key="2">
    <source>
        <dbReference type="Proteomes" id="UP000185891"/>
    </source>
</evidence>
<comment type="caution">
    <text evidence="1">The sequence shown here is derived from an EMBL/GenBank/DDBJ whole genome shotgun (WGS) entry which is preliminary data.</text>
</comment>
<reference evidence="1 2" key="1">
    <citation type="journal article" date="2016" name="Nat. Commun.">
        <title>Thousands of microbial genomes shed light on interconnected biogeochemical processes in an aquifer system.</title>
        <authorList>
            <person name="Anantharaman K."/>
            <person name="Brown C.T."/>
            <person name="Hug L.A."/>
            <person name="Sharon I."/>
            <person name="Castelle C.J."/>
            <person name="Probst A.J."/>
            <person name="Thomas B.C."/>
            <person name="Singh A."/>
            <person name="Wilkins M.J."/>
            <person name="Karaoz U."/>
            <person name="Brodie E.L."/>
            <person name="Williams K.H."/>
            <person name="Hubbard S.S."/>
            <person name="Banfield J.F."/>
        </authorList>
    </citation>
    <scope>NUCLEOTIDE SEQUENCE [LARGE SCALE GENOMIC DNA]</scope>
</reference>
<gene>
    <name evidence="1" type="ORF">A3E89_00905</name>
</gene>